<dbReference type="InterPro" id="IPR043128">
    <property type="entry name" value="Rev_trsase/Diguanyl_cyclase"/>
</dbReference>
<feature type="domain" description="Reverse transcriptase" evidence="9">
    <location>
        <begin position="569"/>
        <end position="748"/>
    </location>
</feature>
<evidence type="ECO:0000256" key="6">
    <source>
        <dbReference type="ARBA" id="ARBA00022801"/>
    </source>
</evidence>
<evidence type="ECO:0000256" key="8">
    <source>
        <dbReference type="SAM" id="MobiDB-lite"/>
    </source>
</evidence>
<proteinExistence type="predicted"/>
<feature type="compositionally biased region" description="Polar residues" evidence="8">
    <location>
        <begin position="234"/>
        <end position="247"/>
    </location>
</feature>
<reference evidence="10" key="1">
    <citation type="journal article" date="2013" name="Genome Biol.">
        <title>Reference genomes and transcriptomes of Nicotiana sylvestris and Nicotiana tomentosiformis.</title>
        <authorList>
            <person name="Sierro N."/>
            <person name="Battey J.N."/>
            <person name="Ouadi S."/>
            <person name="Bovet L."/>
            <person name="Goepfert S."/>
            <person name="Bakaher N."/>
            <person name="Peitsch M.C."/>
            <person name="Ivanov N.V."/>
        </authorList>
    </citation>
    <scope>NUCLEOTIDE SEQUENCE [LARGE SCALE GENOMIC DNA]</scope>
</reference>
<dbReference type="CDD" id="cd01647">
    <property type="entry name" value="RT_LTR"/>
    <property type="match status" value="1"/>
</dbReference>
<evidence type="ECO:0000256" key="1">
    <source>
        <dbReference type="ARBA" id="ARBA00022670"/>
    </source>
</evidence>
<dbReference type="SUPFAM" id="SSF50630">
    <property type="entry name" value="Acid proteases"/>
    <property type="match status" value="1"/>
</dbReference>
<dbReference type="PANTHER" id="PTHR37984">
    <property type="entry name" value="PROTEIN CBG26694"/>
    <property type="match status" value="1"/>
</dbReference>
<dbReference type="eggNOG" id="KOG0017">
    <property type="taxonomic scope" value="Eukaryota"/>
</dbReference>
<keyword evidence="7" id="KW-0695">RNA-directed DNA polymerase</keyword>
<keyword evidence="1" id="KW-0645">Protease</keyword>
<evidence type="ECO:0000256" key="4">
    <source>
        <dbReference type="ARBA" id="ARBA00022722"/>
    </source>
</evidence>
<dbReference type="Proteomes" id="UP000189701">
    <property type="component" value="Unplaced"/>
</dbReference>
<accession>A0A1U7Y1V1</accession>
<keyword evidence="5" id="KW-0255">Endonuclease</keyword>
<dbReference type="GO" id="GO:0003964">
    <property type="term" value="F:RNA-directed DNA polymerase activity"/>
    <property type="evidence" value="ECO:0007669"/>
    <property type="project" value="UniProtKB-KW"/>
</dbReference>
<dbReference type="Gene3D" id="3.30.70.270">
    <property type="match status" value="2"/>
</dbReference>
<dbReference type="FunFam" id="3.10.10.10:FF:000007">
    <property type="entry name" value="Retrovirus-related Pol polyprotein from transposon 17.6-like Protein"/>
    <property type="match status" value="1"/>
</dbReference>
<dbReference type="InterPro" id="IPR005162">
    <property type="entry name" value="Retrotrans_gag_dom"/>
</dbReference>
<evidence type="ECO:0000256" key="2">
    <source>
        <dbReference type="ARBA" id="ARBA00022679"/>
    </source>
</evidence>
<dbReference type="Pfam" id="PF08284">
    <property type="entry name" value="RVP_2"/>
    <property type="match status" value="1"/>
</dbReference>
<dbReference type="InterPro" id="IPR000477">
    <property type="entry name" value="RT_dom"/>
</dbReference>
<dbReference type="Pfam" id="PF03732">
    <property type="entry name" value="Retrotrans_gag"/>
    <property type="match status" value="1"/>
</dbReference>
<dbReference type="SUPFAM" id="SSF56672">
    <property type="entry name" value="DNA/RNA polymerases"/>
    <property type="match status" value="1"/>
</dbReference>
<keyword evidence="2" id="KW-0808">Transferase</keyword>
<dbReference type="STRING" id="4096.A0A1U7Y1V1"/>
<dbReference type="GO" id="GO:0006508">
    <property type="term" value="P:proteolysis"/>
    <property type="evidence" value="ECO:0007669"/>
    <property type="project" value="UniProtKB-KW"/>
</dbReference>
<dbReference type="InterPro" id="IPR021109">
    <property type="entry name" value="Peptidase_aspartic_dom_sf"/>
</dbReference>
<dbReference type="Gene3D" id="2.40.70.10">
    <property type="entry name" value="Acid Proteases"/>
    <property type="match status" value="1"/>
</dbReference>
<keyword evidence="10" id="KW-1185">Reference proteome</keyword>
<evidence type="ECO:0000313" key="10">
    <source>
        <dbReference type="Proteomes" id="UP000189701"/>
    </source>
</evidence>
<dbReference type="PROSITE" id="PS50878">
    <property type="entry name" value="RT_POL"/>
    <property type="match status" value="1"/>
</dbReference>
<keyword evidence="4" id="KW-0540">Nuclease</keyword>
<dbReference type="CDD" id="cd00303">
    <property type="entry name" value="retropepsin_like"/>
    <property type="match status" value="1"/>
</dbReference>
<protein>
    <submittedName>
        <fullName evidence="11">Uncharacterized protein LOC104243599</fullName>
    </submittedName>
</protein>
<dbReference type="FunFam" id="3.30.70.270:FF:000020">
    <property type="entry name" value="Transposon Tf2-6 polyprotein-like Protein"/>
    <property type="match status" value="1"/>
</dbReference>
<sequence>MEDQQQLKALIADSVQEVKDSISKELAEIRGILLEVVGNRALAGRGQEVTTLRHKPASVEFGQFCGENPEAWLFQAERYFAHYEIADDEKLTIASFYLDGDALEWYRWLYWNKQLAGWEHFAEKVRIRFLPKGLESAEGRLAKLRQITTVSELQSRFEKIANETTDISDRLLVRLFVSGLRTDIKSSVLAHRPTTYEDAVHLAHIHEKRILAEKGPPRPAFANRTPPLLPNPDTVPNNISSTSVGPSNSPPQNRPPIKRLSHAELQSRRERGLCYYCEEKYTAGHKCKSPPQLLLLTNEPEVVLSMPEPFLSDEVLAEELQCLEIQEHSTISYHALTGGHSPSTLRFTGQINGSSVQVLVDGGSTHNFVQLRAAKYLQLFVDSISPVAVMVGSGHRLRCEGVARQTTLLLQGSTVVEDFYVLPFEGSDVVLGVSWLAKLGPVLTNYATREFEFNWNGCRVKWQGEPSIDIQPIQLHSLRRMAATDAIASFFHLEMLCGEVASVVAPTAELASLLDSFEDVFQKTVGLPPSRAQDHAIHLIPGAQPVNVKPYRYPYFQKQIMEQLVADMLKEGVIRASASPFSSPVLLVRKKDGTWRFCVDYRALNALTIRDRFPIPTIDELFDELFGAQFFSKLDLLSGYHQIRVKPEDVAKTAFHTHEGHYEFLVMPFGLTNAPSTFQALMNDIFRPCLRRFVLVFFDDILVYSPDWEAHLEHLELVLSLLRKYQLVAKRSKCLFGQQSVDYLGHVIYAQGLSVDPAKIAAIQQWPIPRSVKDVRSFLGLAGYYRRYIHHYAAIAGPLSDLLRKDSFKWSEAAQEAFDALKSKLAATPVLTLPNFNQEFQ</sequence>
<dbReference type="AlphaFoldDB" id="A0A1U7Y1V1"/>
<evidence type="ECO:0000313" key="11">
    <source>
        <dbReference type="RefSeq" id="XP_009797113.1"/>
    </source>
</evidence>
<organism evidence="10 11">
    <name type="scientific">Nicotiana sylvestris</name>
    <name type="common">Wood tobacco</name>
    <name type="synonym">South American tobacco</name>
    <dbReference type="NCBI Taxonomy" id="4096"/>
    <lineage>
        <taxon>Eukaryota</taxon>
        <taxon>Viridiplantae</taxon>
        <taxon>Streptophyta</taxon>
        <taxon>Embryophyta</taxon>
        <taxon>Tracheophyta</taxon>
        <taxon>Spermatophyta</taxon>
        <taxon>Magnoliopsida</taxon>
        <taxon>eudicotyledons</taxon>
        <taxon>Gunneridae</taxon>
        <taxon>Pentapetalae</taxon>
        <taxon>asterids</taxon>
        <taxon>lamiids</taxon>
        <taxon>Solanales</taxon>
        <taxon>Solanaceae</taxon>
        <taxon>Nicotianoideae</taxon>
        <taxon>Nicotianeae</taxon>
        <taxon>Nicotiana</taxon>
    </lineage>
</organism>
<dbReference type="GO" id="GO:0008233">
    <property type="term" value="F:peptidase activity"/>
    <property type="evidence" value="ECO:0007669"/>
    <property type="project" value="UniProtKB-KW"/>
</dbReference>
<dbReference type="RefSeq" id="XP_009797113.1">
    <property type="nucleotide sequence ID" value="XM_009798811.1"/>
</dbReference>
<keyword evidence="6" id="KW-0378">Hydrolase</keyword>
<dbReference type="Pfam" id="PF00078">
    <property type="entry name" value="RVT_1"/>
    <property type="match status" value="1"/>
</dbReference>
<feature type="region of interest" description="Disordered" evidence="8">
    <location>
        <begin position="213"/>
        <end position="263"/>
    </location>
</feature>
<evidence type="ECO:0000256" key="7">
    <source>
        <dbReference type="ARBA" id="ARBA00022918"/>
    </source>
</evidence>
<dbReference type="Gene3D" id="3.10.10.10">
    <property type="entry name" value="HIV Type 1 Reverse Transcriptase, subunit A, domain 1"/>
    <property type="match status" value="1"/>
</dbReference>
<dbReference type="PANTHER" id="PTHR37984:SF5">
    <property type="entry name" value="PROTEIN NYNRIN-LIKE"/>
    <property type="match status" value="1"/>
</dbReference>
<name>A0A1U7Y1V1_NICSY</name>
<reference evidence="11" key="2">
    <citation type="submission" date="2025-08" db="UniProtKB">
        <authorList>
            <consortium name="RefSeq"/>
        </authorList>
    </citation>
    <scope>IDENTIFICATION</scope>
    <source>
        <tissue evidence="11">Leaf</tissue>
    </source>
</reference>
<evidence type="ECO:0000256" key="3">
    <source>
        <dbReference type="ARBA" id="ARBA00022695"/>
    </source>
</evidence>
<evidence type="ECO:0000256" key="5">
    <source>
        <dbReference type="ARBA" id="ARBA00022759"/>
    </source>
</evidence>
<dbReference type="InterPro" id="IPR050951">
    <property type="entry name" value="Retrovirus_Pol_polyprotein"/>
</dbReference>
<gene>
    <name evidence="11" type="primary">LOC104243599</name>
</gene>
<evidence type="ECO:0000259" key="9">
    <source>
        <dbReference type="PROSITE" id="PS50878"/>
    </source>
</evidence>
<keyword evidence="3" id="KW-0548">Nucleotidyltransferase</keyword>
<dbReference type="InterPro" id="IPR043502">
    <property type="entry name" value="DNA/RNA_pol_sf"/>
</dbReference>
<dbReference type="OrthoDB" id="1933597at2759"/>
<dbReference type="GO" id="GO:0004519">
    <property type="term" value="F:endonuclease activity"/>
    <property type="evidence" value="ECO:0007669"/>
    <property type="project" value="UniProtKB-KW"/>
</dbReference>